<organism evidence="7 8">
    <name type="scientific">Aquabacterium soli</name>
    <dbReference type="NCBI Taxonomy" id="2493092"/>
    <lineage>
        <taxon>Bacteria</taxon>
        <taxon>Pseudomonadati</taxon>
        <taxon>Pseudomonadota</taxon>
        <taxon>Betaproteobacteria</taxon>
        <taxon>Burkholderiales</taxon>
        <taxon>Aquabacterium</taxon>
    </lineage>
</organism>
<name>A0A3R8YMN2_9BURK</name>
<evidence type="ECO:0000313" key="7">
    <source>
        <dbReference type="EMBL" id="RRS03917.1"/>
    </source>
</evidence>
<feature type="transmembrane region" description="Helical" evidence="5">
    <location>
        <begin position="177"/>
        <end position="198"/>
    </location>
</feature>
<dbReference type="GO" id="GO:0016020">
    <property type="term" value="C:membrane"/>
    <property type="evidence" value="ECO:0007669"/>
    <property type="project" value="UniProtKB-SubCell"/>
</dbReference>
<evidence type="ECO:0000313" key="8">
    <source>
        <dbReference type="Proteomes" id="UP000269265"/>
    </source>
</evidence>
<keyword evidence="8" id="KW-1185">Reference proteome</keyword>
<feature type="domain" description="Peptidase S54 rhomboid" evidence="6">
    <location>
        <begin position="49"/>
        <end position="189"/>
    </location>
</feature>
<keyword evidence="2 5" id="KW-0812">Transmembrane</keyword>
<dbReference type="SUPFAM" id="SSF144091">
    <property type="entry name" value="Rhomboid-like"/>
    <property type="match status" value="1"/>
</dbReference>
<feature type="transmembrane region" description="Helical" evidence="5">
    <location>
        <begin position="116"/>
        <end position="133"/>
    </location>
</feature>
<comment type="caution">
    <text evidence="7">The sequence shown here is derived from an EMBL/GenBank/DDBJ whole genome shotgun (WGS) entry which is preliminary data.</text>
</comment>
<dbReference type="EMBL" id="RSED01000009">
    <property type="protein sequence ID" value="RRS03917.1"/>
    <property type="molecule type" value="Genomic_DNA"/>
</dbReference>
<accession>A0A3R8YMN2</accession>
<sequence length="203" mass="21727">MNQHEVNGAGTWPSRTVAAVGITVLVVLLQCLPPDWRAALRYEHAALAQGQLWRALTGHVLHLGWTHMALNLAGLWLCCALAGPGMSGRQLLSRLLVLALGVSVLLYGLSPQVSDYVGLSGVLYGLLLWALLPQAVKRDALSVTALMVLLAWTAWQVHAGANPLEEARIGGRIIVQAHLYGLGVAAAGWLASVLTRWAQCPPR</sequence>
<evidence type="ECO:0000256" key="5">
    <source>
        <dbReference type="SAM" id="Phobius"/>
    </source>
</evidence>
<dbReference type="InterPro" id="IPR022764">
    <property type="entry name" value="Peptidase_S54_rhomboid_dom"/>
</dbReference>
<dbReference type="InterPro" id="IPR035952">
    <property type="entry name" value="Rhomboid-like_sf"/>
</dbReference>
<reference evidence="7 8" key="1">
    <citation type="submission" date="2018-12" db="EMBL/GenBank/DDBJ databases">
        <title>The whole draft genome of Aquabacterium sp. SJQ9.</title>
        <authorList>
            <person name="Sun L."/>
            <person name="Gao X."/>
            <person name="Chen W."/>
            <person name="Huang K."/>
        </authorList>
    </citation>
    <scope>NUCLEOTIDE SEQUENCE [LARGE SCALE GENOMIC DNA]</scope>
    <source>
        <strain evidence="7 8">SJQ9</strain>
    </source>
</reference>
<dbReference type="Pfam" id="PF01694">
    <property type="entry name" value="Rhomboid"/>
    <property type="match status" value="1"/>
</dbReference>
<dbReference type="OrthoDB" id="196054at2"/>
<dbReference type="Gene3D" id="1.20.1540.10">
    <property type="entry name" value="Rhomboid-like"/>
    <property type="match status" value="1"/>
</dbReference>
<dbReference type="NCBIfam" id="TIGR03902">
    <property type="entry name" value="rhom_GG_sort"/>
    <property type="match status" value="1"/>
</dbReference>
<protein>
    <submittedName>
        <fullName evidence="7">Rhombosortase</fullName>
        <ecNumber evidence="7">3.4.21.-</ecNumber>
    </submittedName>
</protein>
<dbReference type="InterPro" id="IPR023826">
    <property type="entry name" value="Rhom-like_SP_proteobac"/>
</dbReference>
<evidence type="ECO:0000256" key="1">
    <source>
        <dbReference type="ARBA" id="ARBA00004141"/>
    </source>
</evidence>
<evidence type="ECO:0000256" key="3">
    <source>
        <dbReference type="ARBA" id="ARBA00022989"/>
    </source>
</evidence>
<dbReference type="GO" id="GO:0004252">
    <property type="term" value="F:serine-type endopeptidase activity"/>
    <property type="evidence" value="ECO:0007669"/>
    <property type="project" value="InterPro"/>
</dbReference>
<feature type="transmembrane region" description="Helical" evidence="5">
    <location>
        <begin position="91"/>
        <end position="110"/>
    </location>
</feature>
<comment type="subcellular location">
    <subcellularLocation>
        <location evidence="1">Membrane</location>
        <topology evidence="1">Multi-pass membrane protein</topology>
    </subcellularLocation>
</comment>
<dbReference type="Proteomes" id="UP000269265">
    <property type="component" value="Unassembled WGS sequence"/>
</dbReference>
<dbReference type="EC" id="3.4.21.-" evidence="7"/>
<keyword evidence="7" id="KW-0378">Hydrolase</keyword>
<proteinExistence type="predicted"/>
<dbReference type="AlphaFoldDB" id="A0A3R8YMN2"/>
<feature type="transmembrane region" description="Helical" evidence="5">
    <location>
        <begin position="140"/>
        <end position="157"/>
    </location>
</feature>
<gene>
    <name evidence="7" type="primary">rrtA</name>
    <name evidence="7" type="ORF">EIP75_13270</name>
</gene>
<dbReference type="RefSeq" id="WP_125243757.1">
    <property type="nucleotide sequence ID" value="NZ_RSED01000009.1"/>
</dbReference>
<feature type="transmembrane region" description="Helical" evidence="5">
    <location>
        <begin position="12"/>
        <end position="32"/>
    </location>
</feature>
<evidence type="ECO:0000259" key="6">
    <source>
        <dbReference type="Pfam" id="PF01694"/>
    </source>
</evidence>
<evidence type="ECO:0000256" key="4">
    <source>
        <dbReference type="ARBA" id="ARBA00023136"/>
    </source>
</evidence>
<keyword evidence="3 5" id="KW-1133">Transmembrane helix</keyword>
<evidence type="ECO:0000256" key="2">
    <source>
        <dbReference type="ARBA" id="ARBA00022692"/>
    </source>
</evidence>
<keyword evidence="4 5" id="KW-0472">Membrane</keyword>